<dbReference type="InterPro" id="IPR016186">
    <property type="entry name" value="C-type_lectin-like/link_sf"/>
</dbReference>
<dbReference type="AlphaFoldDB" id="A0AA88ILY5"/>
<dbReference type="PROSITE" id="PS00615">
    <property type="entry name" value="C_TYPE_LECTIN_1"/>
    <property type="match status" value="1"/>
</dbReference>
<gene>
    <name evidence="4" type="ORF">Q7C36_023207</name>
</gene>
<sequence>MKSVHVVLLLVALTKESTLDLVRKNFFVSQNMTWSDAQEYCRMHYEDLSTINTPWDLLKFGRDIRDYLYVEGWVGLNKGSFDPVYTVWSDGSILGLPLWKFGYPSNLMSLHCVSVYNMELIDYNCKKLMPFFCYIWAPPMVLVEMMLTWEEALQYCRTSYTDLISVTTDEDLKSSKSTSMSSKTSRVWTGLRFMDGSWFWVNQDPLGNLTSLPSCPVNPYRCGALKAGQDVWENRDCNEKMNFLCIY</sequence>
<accession>A0AA88ILY5</accession>
<dbReference type="Proteomes" id="UP001187315">
    <property type="component" value="Unassembled WGS sequence"/>
</dbReference>
<feature type="domain" description="C-type lectin" evidence="3">
    <location>
        <begin position="26"/>
        <end position="134"/>
    </location>
</feature>
<keyword evidence="5" id="KW-1185">Reference proteome</keyword>
<proteinExistence type="predicted"/>
<evidence type="ECO:0000259" key="3">
    <source>
        <dbReference type="PROSITE" id="PS50041"/>
    </source>
</evidence>
<dbReference type="Pfam" id="PF00059">
    <property type="entry name" value="Lectin_C"/>
    <property type="match status" value="1"/>
</dbReference>
<organism evidence="4 5">
    <name type="scientific">Tachysurus vachellii</name>
    <name type="common">Darkbarbel catfish</name>
    <name type="synonym">Pelteobagrus vachellii</name>
    <dbReference type="NCBI Taxonomy" id="175792"/>
    <lineage>
        <taxon>Eukaryota</taxon>
        <taxon>Metazoa</taxon>
        <taxon>Chordata</taxon>
        <taxon>Craniata</taxon>
        <taxon>Vertebrata</taxon>
        <taxon>Euteleostomi</taxon>
        <taxon>Actinopterygii</taxon>
        <taxon>Neopterygii</taxon>
        <taxon>Teleostei</taxon>
        <taxon>Ostariophysi</taxon>
        <taxon>Siluriformes</taxon>
        <taxon>Bagridae</taxon>
        <taxon>Tachysurus</taxon>
    </lineage>
</organism>
<dbReference type="Gene3D" id="3.10.100.10">
    <property type="entry name" value="Mannose-Binding Protein A, subunit A"/>
    <property type="match status" value="2"/>
</dbReference>
<reference evidence="4" key="1">
    <citation type="submission" date="2023-08" db="EMBL/GenBank/DDBJ databases">
        <title>Pelteobagrus vachellii genome.</title>
        <authorList>
            <person name="Liu H."/>
        </authorList>
    </citation>
    <scope>NUCLEOTIDE SEQUENCE</scope>
    <source>
        <strain evidence="4">PRFRI_2022a</strain>
        <tissue evidence="4">Muscle</tissue>
    </source>
</reference>
<dbReference type="PANTHER" id="PTHR45784:SF8">
    <property type="entry name" value="C-TYPE MANNOSE RECEPTOR 2-RELATED"/>
    <property type="match status" value="1"/>
</dbReference>
<keyword evidence="1" id="KW-1015">Disulfide bond</keyword>
<feature type="domain" description="C-type lectin" evidence="3">
    <location>
        <begin position="129"/>
        <end position="246"/>
    </location>
</feature>
<dbReference type="PROSITE" id="PS50041">
    <property type="entry name" value="C_TYPE_LECTIN_2"/>
    <property type="match status" value="2"/>
</dbReference>
<dbReference type="InterPro" id="IPR018378">
    <property type="entry name" value="C-type_lectin_CS"/>
</dbReference>
<dbReference type="InterPro" id="IPR016187">
    <property type="entry name" value="CTDL_fold"/>
</dbReference>
<feature type="signal peptide" evidence="2">
    <location>
        <begin position="1"/>
        <end position="19"/>
    </location>
</feature>
<name>A0AA88ILY5_TACVA</name>
<evidence type="ECO:0000313" key="5">
    <source>
        <dbReference type="Proteomes" id="UP001187315"/>
    </source>
</evidence>
<comment type="caution">
    <text evidence="4">The sequence shown here is derived from an EMBL/GenBank/DDBJ whole genome shotgun (WGS) entry which is preliminary data.</text>
</comment>
<feature type="chain" id="PRO_5041676708" description="C-type lectin domain-containing protein" evidence="2">
    <location>
        <begin position="20"/>
        <end position="247"/>
    </location>
</feature>
<evidence type="ECO:0000313" key="4">
    <source>
        <dbReference type="EMBL" id="KAK2814941.1"/>
    </source>
</evidence>
<dbReference type="SMART" id="SM00034">
    <property type="entry name" value="CLECT"/>
    <property type="match status" value="2"/>
</dbReference>
<dbReference type="InterPro" id="IPR001304">
    <property type="entry name" value="C-type_lectin-like"/>
</dbReference>
<dbReference type="SUPFAM" id="SSF56436">
    <property type="entry name" value="C-type lectin-like"/>
    <property type="match status" value="2"/>
</dbReference>
<dbReference type="EMBL" id="JAVHJS010000026">
    <property type="protein sequence ID" value="KAK2814941.1"/>
    <property type="molecule type" value="Genomic_DNA"/>
</dbReference>
<evidence type="ECO:0000256" key="1">
    <source>
        <dbReference type="ARBA" id="ARBA00023157"/>
    </source>
</evidence>
<protein>
    <recommendedName>
        <fullName evidence="3">C-type lectin domain-containing protein</fullName>
    </recommendedName>
</protein>
<evidence type="ECO:0000256" key="2">
    <source>
        <dbReference type="SAM" id="SignalP"/>
    </source>
</evidence>
<keyword evidence="2" id="KW-0732">Signal</keyword>
<dbReference type="PANTHER" id="PTHR45784">
    <property type="entry name" value="C-TYPE LECTIN DOMAIN FAMILY 20 MEMBER A-RELATED"/>
    <property type="match status" value="1"/>
</dbReference>